<dbReference type="AlphaFoldDB" id="A0A427A1Y7"/>
<name>A0A427A1Y7_ENSVE</name>
<dbReference type="EMBL" id="AMZH03004076">
    <property type="protein sequence ID" value="RRT70269.1"/>
    <property type="molecule type" value="Genomic_DNA"/>
</dbReference>
<proteinExistence type="predicted"/>
<protein>
    <submittedName>
        <fullName evidence="1">Uncharacterized protein</fullName>
    </submittedName>
</protein>
<evidence type="ECO:0000313" key="2">
    <source>
        <dbReference type="Proteomes" id="UP000287651"/>
    </source>
</evidence>
<organism evidence="1 2">
    <name type="scientific">Ensete ventricosum</name>
    <name type="common">Abyssinian banana</name>
    <name type="synonym">Musa ensete</name>
    <dbReference type="NCBI Taxonomy" id="4639"/>
    <lineage>
        <taxon>Eukaryota</taxon>
        <taxon>Viridiplantae</taxon>
        <taxon>Streptophyta</taxon>
        <taxon>Embryophyta</taxon>
        <taxon>Tracheophyta</taxon>
        <taxon>Spermatophyta</taxon>
        <taxon>Magnoliopsida</taxon>
        <taxon>Liliopsida</taxon>
        <taxon>Zingiberales</taxon>
        <taxon>Musaceae</taxon>
        <taxon>Ensete</taxon>
    </lineage>
</organism>
<accession>A0A427A1Y7</accession>
<reference evidence="1 2" key="1">
    <citation type="journal article" date="2014" name="Agronomy (Basel)">
        <title>A Draft Genome Sequence for Ensete ventricosum, the Drought-Tolerant Tree Against Hunger.</title>
        <authorList>
            <person name="Harrison J."/>
            <person name="Moore K.A."/>
            <person name="Paszkiewicz K."/>
            <person name="Jones T."/>
            <person name="Grant M."/>
            <person name="Ambacheew D."/>
            <person name="Muzemil S."/>
            <person name="Studholme D.J."/>
        </authorList>
    </citation>
    <scope>NUCLEOTIDE SEQUENCE [LARGE SCALE GENOMIC DNA]</scope>
</reference>
<comment type="caution">
    <text evidence="1">The sequence shown here is derived from an EMBL/GenBank/DDBJ whole genome shotgun (WGS) entry which is preliminary data.</text>
</comment>
<gene>
    <name evidence="1" type="ORF">B296_00018213</name>
</gene>
<sequence>MTSLFWTSEPLPPFGIEATRFVILYRTDISNSARYGMVTRRRGNVAKTSPYLRHSARERRQIGIVEGGWRRVGTRSSPRLR</sequence>
<evidence type="ECO:0000313" key="1">
    <source>
        <dbReference type="EMBL" id="RRT70269.1"/>
    </source>
</evidence>
<dbReference type="Proteomes" id="UP000287651">
    <property type="component" value="Unassembled WGS sequence"/>
</dbReference>